<dbReference type="Proteomes" id="UP000198462">
    <property type="component" value="Unassembled WGS sequence"/>
</dbReference>
<dbReference type="RefSeq" id="WP_088711025.1">
    <property type="nucleotide sequence ID" value="NZ_NFZT01000001.1"/>
</dbReference>
<protein>
    <submittedName>
        <fullName evidence="2">Glutathione peroxidase</fullName>
    </submittedName>
</protein>
<evidence type="ECO:0000313" key="2">
    <source>
        <dbReference type="EMBL" id="OWV32226.1"/>
    </source>
</evidence>
<dbReference type="STRING" id="1234595.C725_2901"/>
<sequence length="100" mass="11011">MTEDTENPEAGSETSPATADTPPDRLSVNPHSDYFEPEVLQRGIGIRLNGVEKTTIEEYCVSEGWVKVAAGKSRDRHGNPMMLTLKGKVEPYFKDAAETD</sequence>
<comment type="caution">
    <text evidence="2">The sequence shown here is derived from an EMBL/GenBank/DDBJ whole genome shotgun (WGS) entry which is preliminary data.</text>
</comment>
<accession>A0A219B269</accession>
<dbReference type="Pfam" id="PF11730">
    <property type="entry name" value="DUF3297"/>
    <property type="match status" value="1"/>
</dbReference>
<reference evidence="3" key="1">
    <citation type="submission" date="2017-05" db="EMBL/GenBank/DDBJ databases">
        <authorList>
            <person name="Lin X."/>
        </authorList>
    </citation>
    <scope>NUCLEOTIDE SEQUENCE [LARGE SCALE GENOMIC DNA]</scope>
    <source>
        <strain evidence="3">JLT2012</strain>
    </source>
</reference>
<dbReference type="InterPro" id="IPR021724">
    <property type="entry name" value="DUF3297"/>
</dbReference>
<dbReference type="AlphaFoldDB" id="A0A219B269"/>
<evidence type="ECO:0000256" key="1">
    <source>
        <dbReference type="SAM" id="MobiDB-lite"/>
    </source>
</evidence>
<dbReference type="GO" id="GO:0004601">
    <property type="term" value="F:peroxidase activity"/>
    <property type="evidence" value="ECO:0007669"/>
    <property type="project" value="UniProtKB-KW"/>
</dbReference>
<evidence type="ECO:0000313" key="3">
    <source>
        <dbReference type="Proteomes" id="UP000198462"/>
    </source>
</evidence>
<keyword evidence="3" id="KW-1185">Reference proteome</keyword>
<keyword evidence="2" id="KW-0575">Peroxidase</keyword>
<gene>
    <name evidence="2" type="ORF">B5C34_01345</name>
</gene>
<dbReference type="OrthoDB" id="8756821at2"/>
<proteinExistence type="predicted"/>
<name>A0A219B269_9SPHN</name>
<feature type="region of interest" description="Disordered" evidence="1">
    <location>
        <begin position="1"/>
        <end position="34"/>
    </location>
</feature>
<organism evidence="2 3">
    <name type="scientific">Pacificimonas flava</name>
    <dbReference type="NCBI Taxonomy" id="1234595"/>
    <lineage>
        <taxon>Bacteria</taxon>
        <taxon>Pseudomonadati</taxon>
        <taxon>Pseudomonadota</taxon>
        <taxon>Alphaproteobacteria</taxon>
        <taxon>Sphingomonadales</taxon>
        <taxon>Sphingosinicellaceae</taxon>
        <taxon>Pacificimonas</taxon>
    </lineage>
</organism>
<keyword evidence="2" id="KW-0560">Oxidoreductase</keyword>
<dbReference type="EMBL" id="NFZT01000001">
    <property type="protein sequence ID" value="OWV32226.1"/>
    <property type="molecule type" value="Genomic_DNA"/>
</dbReference>